<dbReference type="CDD" id="cd14686">
    <property type="entry name" value="bZIP"/>
    <property type="match status" value="1"/>
</dbReference>
<dbReference type="EMBL" id="CP086719">
    <property type="protein sequence ID" value="WOO85231.1"/>
    <property type="molecule type" value="Genomic_DNA"/>
</dbReference>
<dbReference type="PROSITE" id="PS00036">
    <property type="entry name" value="BZIP_BASIC"/>
    <property type="match status" value="1"/>
</dbReference>
<feature type="compositionally biased region" description="Polar residues" evidence="1">
    <location>
        <begin position="31"/>
        <end position="48"/>
    </location>
</feature>
<dbReference type="InterPro" id="IPR004827">
    <property type="entry name" value="bZIP"/>
</dbReference>
<dbReference type="GeneID" id="87811895"/>
<dbReference type="GO" id="GO:0003700">
    <property type="term" value="F:DNA-binding transcription factor activity"/>
    <property type="evidence" value="ECO:0007669"/>
    <property type="project" value="InterPro"/>
</dbReference>
<name>A0AAF0YIQ1_9TREE</name>
<feature type="region of interest" description="Disordered" evidence="1">
    <location>
        <begin position="1"/>
        <end position="105"/>
    </location>
</feature>
<accession>A0AAF0YIQ1</accession>
<evidence type="ECO:0000256" key="1">
    <source>
        <dbReference type="SAM" id="MobiDB-lite"/>
    </source>
</evidence>
<keyword evidence="4" id="KW-1185">Reference proteome</keyword>
<reference evidence="3" key="1">
    <citation type="submission" date="2023-10" db="EMBL/GenBank/DDBJ databases">
        <authorList>
            <person name="Noh H."/>
        </authorList>
    </citation>
    <scope>NUCLEOTIDE SEQUENCE</scope>
    <source>
        <strain evidence="3">DUCC4014</strain>
    </source>
</reference>
<organism evidence="3 4">
    <name type="scientific">Vanrija pseudolonga</name>
    <dbReference type="NCBI Taxonomy" id="143232"/>
    <lineage>
        <taxon>Eukaryota</taxon>
        <taxon>Fungi</taxon>
        <taxon>Dikarya</taxon>
        <taxon>Basidiomycota</taxon>
        <taxon>Agaricomycotina</taxon>
        <taxon>Tremellomycetes</taxon>
        <taxon>Trichosporonales</taxon>
        <taxon>Trichosporonaceae</taxon>
        <taxon>Vanrija</taxon>
    </lineage>
</organism>
<proteinExistence type="predicted"/>
<dbReference type="AlphaFoldDB" id="A0AAF0YIQ1"/>
<gene>
    <name evidence="3" type="ORF">LOC62_06G008731</name>
</gene>
<dbReference type="RefSeq" id="XP_062631257.1">
    <property type="nucleotide sequence ID" value="XM_062775273.1"/>
</dbReference>
<evidence type="ECO:0000313" key="4">
    <source>
        <dbReference type="Proteomes" id="UP000827549"/>
    </source>
</evidence>
<dbReference type="Proteomes" id="UP000827549">
    <property type="component" value="Chromosome 6"/>
</dbReference>
<evidence type="ECO:0000259" key="2">
    <source>
        <dbReference type="PROSITE" id="PS00036"/>
    </source>
</evidence>
<feature type="compositionally biased region" description="Basic and acidic residues" evidence="1">
    <location>
        <begin position="68"/>
        <end position="78"/>
    </location>
</feature>
<sequence>MSDGLPPAQGTRLRSSQRLRKRGRDDESPDSESPLQPLSPNDEASSPELQAVKAEVEDEARPRKRTYVRRDAQRRKEQNAQAQKKFRWKKKAMAEQMSKDLVDQKRRNKELEARCAELAGITEDKDEQLAHKETLLSRLLNENGTFKRRLEMMSRRFGFDDAEIESASSP</sequence>
<feature type="domain" description="BZIP" evidence="2">
    <location>
        <begin position="74"/>
        <end position="89"/>
    </location>
</feature>
<protein>
    <recommendedName>
        <fullName evidence="2">BZIP domain-containing protein</fullName>
    </recommendedName>
</protein>
<evidence type="ECO:0000313" key="3">
    <source>
        <dbReference type="EMBL" id="WOO85231.1"/>
    </source>
</evidence>